<dbReference type="PANTHER" id="PTHR34294">
    <property type="entry name" value="TRANSCRIPTIONAL REGULATOR-RELATED"/>
    <property type="match status" value="1"/>
</dbReference>
<dbReference type="Pfam" id="PF04198">
    <property type="entry name" value="Sugar-bind"/>
    <property type="match status" value="1"/>
</dbReference>
<evidence type="ECO:0000256" key="3">
    <source>
        <dbReference type="ARBA" id="ARBA00023125"/>
    </source>
</evidence>
<accession>A0A4P6ENE8</accession>
<evidence type="ECO:0000313" key="8">
    <source>
        <dbReference type="Proteomes" id="UP000291758"/>
    </source>
</evidence>
<keyword evidence="3" id="KW-0238">DNA-binding</keyword>
<feature type="compositionally biased region" description="Basic and acidic residues" evidence="5">
    <location>
        <begin position="347"/>
        <end position="356"/>
    </location>
</feature>
<keyword evidence="2" id="KW-0805">Transcription regulation</keyword>
<dbReference type="InterPro" id="IPR037171">
    <property type="entry name" value="NagB/RpiA_transferase-like"/>
</dbReference>
<dbReference type="KEGG" id="xyl:ET495_15545"/>
<dbReference type="GO" id="GO:0030246">
    <property type="term" value="F:carbohydrate binding"/>
    <property type="evidence" value="ECO:0007669"/>
    <property type="project" value="InterPro"/>
</dbReference>
<dbReference type="SUPFAM" id="SSF100950">
    <property type="entry name" value="NagB/RpiA/CoA transferase-like"/>
    <property type="match status" value="1"/>
</dbReference>
<evidence type="ECO:0000256" key="1">
    <source>
        <dbReference type="ARBA" id="ARBA00010466"/>
    </source>
</evidence>
<dbReference type="Gene3D" id="1.10.10.60">
    <property type="entry name" value="Homeodomain-like"/>
    <property type="match status" value="1"/>
</dbReference>
<dbReference type="RefSeq" id="WP_129205541.1">
    <property type="nucleotide sequence ID" value="NZ_CP035495.1"/>
</dbReference>
<dbReference type="AlphaFoldDB" id="A0A4P6ENE8"/>
<keyword evidence="4" id="KW-0804">Transcription</keyword>
<comment type="similarity">
    <text evidence="1">Belongs to the SorC transcriptional regulatory family.</text>
</comment>
<sequence length="356" mass="37799">MRQCERDDIEVQLHVARLYFSEHQTQAEIARTIGYSRATVSRLLTRAKRAGIVRVTITHPLEHVLEIEQRLKEGLALTLVRVAETRGPCTIDALGRTAADLLTEVAADGQVIGVGNGRAVAATARSLPAVPRPHTTVVQLLGSPREPGSARDRDSPALCHQIARRLSATCARAPFPLFADDAQTALQLRREQSVATTMALAARADVAIVGVGGVTAGHPELAGHRTPEVAAAITRGKAVGHILDHHYDAQGRHIVTPLCARMLALTPEELGRIPLVIGVANGAHKVDAILGAARGNLLRGLVTDEATAELILGRLRSGAPHNGEPYPGEPYDGTAYNGSPHNGVPRPGRDPRAGVQ</sequence>
<protein>
    <submittedName>
        <fullName evidence="7">Sugar-binding transcriptional regulator</fullName>
    </submittedName>
</protein>
<organism evidence="7 8">
    <name type="scientific">Xylanimonas allomyrinae</name>
    <dbReference type="NCBI Taxonomy" id="2509459"/>
    <lineage>
        <taxon>Bacteria</taxon>
        <taxon>Bacillati</taxon>
        <taxon>Actinomycetota</taxon>
        <taxon>Actinomycetes</taxon>
        <taxon>Micrococcales</taxon>
        <taxon>Promicromonosporaceae</taxon>
        <taxon>Xylanimonas</taxon>
    </lineage>
</organism>
<feature type="region of interest" description="Disordered" evidence="5">
    <location>
        <begin position="316"/>
        <end position="356"/>
    </location>
</feature>
<dbReference type="OrthoDB" id="186585at2"/>
<dbReference type="InterPro" id="IPR007324">
    <property type="entry name" value="Sugar-bd_dom_put"/>
</dbReference>
<proteinExistence type="inferred from homology"/>
<dbReference type="GO" id="GO:0003677">
    <property type="term" value="F:DNA binding"/>
    <property type="evidence" value="ECO:0007669"/>
    <property type="project" value="UniProtKB-KW"/>
</dbReference>
<evidence type="ECO:0000256" key="2">
    <source>
        <dbReference type="ARBA" id="ARBA00023015"/>
    </source>
</evidence>
<keyword evidence="8" id="KW-1185">Reference proteome</keyword>
<dbReference type="Gene3D" id="3.40.50.1360">
    <property type="match status" value="1"/>
</dbReference>
<dbReference type="EMBL" id="CP035495">
    <property type="protein sequence ID" value="QAY64390.1"/>
    <property type="molecule type" value="Genomic_DNA"/>
</dbReference>
<name>A0A4P6ENE8_9MICO</name>
<dbReference type="InterPro" id="IPR051054">
    <property type="entry name" value="SorC_transcr_regulators"/>
</dbReference>
<feature type="domain" description="Sugar-binding" evidence="6">
    <location>
        <begin position="60"/>
        <end position="312"/>
    </location>
</feature>
<dbReference type="PANTHER" id="PTHR34294:SF1">
    <property type="entry name" value="TRANSCRIPTIONAL REGULATOR LSRR"/>
    <property type="match status" value="1"/>
</dbReference>
<reference evidence="7 8" key="1">
    <citation type="submission" date="2019-01" db="EMBL/GenBank/DDBJ databases">
        <title>Genome sequencing of strain 2JSPR-7.</title>
        <authorList>
            <person name="Heo J."/>
            <person name="Kim S.-J."/>
            <person name="Kim J.-S."/>
            <person name="Hong S.-B."/>
            <person name="Kwon S.-W."/>
        </authorList>
    </citation>
    <scope>NUCLEOTIDE SEQUENCE [LARGE SCALE GENOMIC DNA]</scope>
    <source>
        <strain evidence="7 8">2JSPR-7</strain>
    </source>
</reference>
<evidence type="ECO:0000256" key="4">
    <source>
        <dbReference type="ARBA" id="ARBA00023163"/>
    </source>
</evidence>
<evidence type="ECO:0000256" key="5">
    <source>
        <dbReference type="SAM" id="MobiDB-lite"/>
    </source>
</evidence>
<evidence type="ECO:0000313" key="7">
    <source>
        <dbReference type="EMBL" id="QAY64390.1"/>
    </source>
</evidence>
<gene>
    <name evidence="7" type="ORF">ET495_15545</name>
</gene>
<dbReference type="Proteomes" id="UP000291758">
    <property type="component" value="Chromosome"/>
</dbReference>
<evidence type="ECO:0000259" key="6">
    <source>
        <dbReference type="Pfam" id="PF04198"/>
    </source>
</evidence>